<gene>
    <name evidence="1" type="ORF">JX265_013986</name>
</gene>
<evidence type="ECO:0000313" key="2">
    <source>
        <dbReference type="Proteomes" id="UP000829685"/>
    </source>
</evidence>
<sequence length="224" mass="23961">MNHGIHDHIMNLPVPYHVSVDATGTTKAVDLGTKASRMLEIALFQFCVVVLSAIITKRKISVVNPRRDENNKSSQDLERMRQNGLRGWASPARHFRVRDEVTVYCDQLSSEPASAASELASGSSFANHDAASKRRRGLGIPGLWEEVLSKLRNGQSVDSISECHSDMLGGVISTGNGAVPSYPRVESKTSTDTTLPLLSVMGFGNIGRTGSANVPGGSGSGIFP</sequence>
<dbReference type="Proteomes" id="UP000829685">
    <property type="component" value="Unassembled WGS sequence"/>
</dbReference>
<dbReference type="EMBL" id="JAFIMR010000105">
    <property type="protein sequence ID" value="KAI1847287.1"/>
    <property type="molecule type" value="Genomic_DNA"/>
</dbReference>
<comment type="caution">
    <text evidence="1">The sequence shown here is derived from an EMBL/GenBank/DDBJ whole genome shotgun (WGS) entry which is preliminary data.</text>
</comment>
<evidence type="ECO:0000313" key="1">
    <source>
        <dbReference type="EMBL" id="KAI1847287.1"/>
    </source>
</evidence>
<reference evidence="1" key="1">
    <citation type="submission" date="2021-03" db="EMBL/GenBank/DDBJ databases">
        <title>Revisited historic fungal species revealed as producer of novel bioactive compounds through whole genome sequencing and comparative genomics.</title>
        <authorList>
            <person name="Vignolle G.A."/>
            <person name="Hochenegger N."/>
            <person name="Mach R.L."/>
            <person name="Mach-Aigner A.R."/>
            <person name="Javad Rahimi M."/>
            <person name="Salim K.A."/>
            <person name="Chan C.M."/>
            <person name="Lim L.B.L."/>
            <person name="Cai F."/>
            <person name="Druzhinina I.S."/>
            <person name="U'Ren J.M."/>
            <person name="Derntl C."/>
        </authorList>
    </citation>
    <scope>NUCLEOTIDE SEQUENCE</scope>
    <source>
        <strain evidence="1">TUCIM 5799</strain>
    </source>
</reference>
<name>A0A9P9W7M6_9PEZI</name>
<proteinExistence type="predicted"/>
<organism evidence="1 2">
    <name type="scientific">Neoarthrinium moseri</name>
    <dbReference type="NCBI Taxonomy" id="1658444"/>
    <lineage>
        <taxon>Eukaryota</taxon>
        <taxon>Fungi</taxon>
        <taxon>Dikarya</taxon>
        <taxon>Ascomycota</taxon>
        <taxon>Pezizomycotina</taxon>
        <taxon>Sordariomycetes</taxon>
        <taxon>Xylariomycetidae</taxon>
        <taxon>Amphisphaeriales</taxon>
        <taxon>Apiosporaceae</taxon>
        <taxon>Neoarthrinium</taxon>
    </lineage>
</organism>
<protein>
    <submittedName>
        <fullName evidence="1">Uncharacterized protein</fullName>
    </submittedName>
</protein>
<accession>A0A9P9W7M6</accession>
<keyword evidence="2" id="KW-1185">Reference proteome</keyword>
<dbReference type="AlphaFoldDB" id="A0A9P9W7M6"/>